<dbReference type="SUPFAM" id="SSF47413">
    <property type="entry name" value="lambda repressor-like DNA-binding domains"/>
    <property type="match status" value="1"/>
</dbReference>
<dbReference type="Gene3D" id="1.10.260.40">
    <property type="entry name" value="lambda repressor-like DNA-binding domains"/>
    <property type="match status" value="1"/>
</dbReference>
<dbReference type="InterPro" id="IPR001387">
    <property type="entry name" value="Cro/C1-type_HTH"/>
</dbReference>
<organism evidence="2 3">
    <name type="scientific">Nakamurella endophytica</name>
    <dbReference type="NCBI Taxonomy" id="1748367"/>
    <lineage>
        <taxon>Bacteria</taxon>
        <taxon>Bacillati</taxon>
        <taxon>Actinomycetota</taxon>
        <taxon>Actinomycetes</taxon>
        <taxon>Nakamurellales</taxon>
        <taxon>Nakamurellaceae</taxon>
        <taxon>Nakamurella</taxon>
    </lineage>
</organism>
<dbReference type="RefSeq" id="WP_188942951.1">
    <property type="nucleotide sequence ID" value="NZ_BMNA01000006.1"/>
</dbReference>
<dbReference type="Gene3D" id="3.30.450.180">
    <property type="match status" value="1"/>
</dbReference>
<proteinExistence type="predicted"/>
<dbReference type="EMBL" id="BMNA01000006">
    <property type="protein sequence ID" value="GGM08263.1"/>
    <property type="molecule type" value="Genomic_DNA"/>
</dbReference>
<evidence type="ECO:0000313" key="3">
    <source>
        <dbReference type="Proteomes" id="UP000655208"/>
    </source>
</evidence>
<evidence type="ECO:0000313" key="2">
    <source>
        <dbReference type="EMBL" id="GGM08263.1"/>
    </source>
</evidence>
<dbReference type="GO" id="GO:0003677">
    <property type="term" value="F:DNA binding"/>
    <property type="evidence" value="ECO:0007669"/>
    <property type="project" value="InterPro"/>
</dbReference>
<accession>A0A917WJ79</accession>
<dbReference type="PANTHER" id="PTHR35010">
    <property type="entry name" value="BLL4672 PROTEIN-RELATED"/>
    <property type="match status" value="1"/>
</dbReference>
<protein>
    <submittedName>
        <fullName evidence="2">Transcriptional regulator</fullName>
    </submittedName>
</protein>
<feature type="domain" description="HTH cro/C1-type" evidence="1">
    <location>
        <begin position="39"/>
        <end position="90"/>
    </location>
</feature>
<dbReference type="Proteomes" id="UP000655208">
    <property type="component" value="Unassembled WGS sequence"/>
</dbReference>
<sequence>MTPGDVQDRFRREELGRFLRTRRSAIDPADRGLAVGGRRRARGLLREEVAQLAGLSATWYTFLEQGRDIRPSAGTLDQIATVLALSPDERRFLHAMASGRAVPAQAEDGPRADLVPSIAESLRQSPHPFYASNLSGDVLAWNDAAAEWFTDFGALPGRRSLVRWLLTEPEARERLVDWADHVRDTVARMRVVFADRPDDDRLRAAVLELRESSPDFVRWWDEQRVLENRSWLRRMRHPVHGRRDFRVTVLRAVDDNSTSYLLHVPVTGTDLPADG</sequence>
<dbReference type="Pfam" id="PF13560">
    <property type="entry name" value="HTH_31"/>
    <property type="match status" value="1"/>
</dbReference>
<dbReference type="AlphaFoldDB" id="A0A917WJ79"/>
<comment type="caution">
    <text evidence="2">The sequence shown here is derived from an EMBL/GenBank/DDBJ whole genome shotgun (WGS) entry which is preliminary data.</text>
</comment>
<reference evidence="2" key="2">
    <citation type="submission" date="2020-09" db="EMBL/GenBank/DDBJ databases">
        <authorList>
            <person name="Sun Q."/>
            <person name="Zhou Y."/>
        </authorList>
    </citation>
    <scope>NUCLEOTIDE SEQUENCE</scope>
    <source>
        <strain evidence="2">CGMCC 4.7308</strain>
    </source>
</reference>
<dbReference type="PROSITE" id="PS50943">
    <property type="entry name" value="HTH_CROC1"/>
    <property type="match status" value="1"/>
</dbReference>
<keyword evidence="3" id="KW-1185">Reference proteome</keyword>
<dbReference type="CDD" id="cd00093">
    <property type="entry name" value="HTH_XRE"/>
    <property type="match status" value="1"/>
</dbReference>
<dbReference type="InterPro" id="IPR041413">
    <property type="entry name" value="MLTR_LBD"/>
</dbReference>
<reference evidence="2" key="1">
    <citation type="journal article" date="2014" name="Int. J. Syst. Evol. Microbiol.">
        <title>Complete genome sequence of Corynebacterium casei LMG S-19264T (=DSM 44701T), isolated from a smear-ripened cheese.</title>
        <authorList>
            <consortium name="US DOE Joint Genome Institute (JGI-PGF)"/>
            <person name="Walter F."/>
            <person name="Albersmeier A."/>
            <person name="Kalinowski J."/>
            <person name="Ruckert C."/>
        </authorList>
    </citation>
    <scope>NUCLEOTIDE SEQUENCE</scope>
    <source>
        <strain evidence="2">CGMCC 4.7308</strain>
    </source>
</reference>
<dbReference type="InterPro" id="IPR010982">
    <property type="entry name" value="Lambda_DNA-bd_dom_sf"/>
</dbReference>
<gene>
    <name evidence="2" type="ORF">GCM10011594_30320</name>
</gene>
<dbReference type="SMART" id="SM00530">
    <property type="entry name" value="HTH_XRE"/>
    <property type="match status" value="1"/>
</dbReference>
<dbReference type="Pfam" id="PF17765">
    <property type="entry name" value="MLTR_LBD"/>
    <property type="match status" value="1"/>
</dbReference>
<name>A0A917WJ79_9ACTN</name>
<evidence type="ECO:0000259" key="1">
    <source>
        <dbReference type="PROSITE" id="PS50943"/>
    </source>
</evidence>